<accession>A0A821N5Q2</accession>
<evidence type="ECO:0000256" key="3">
    <source>
        <dbReference type="PROSITE-ProRule" id="PRU00497"/>
    </source>
</evidence>
<organism evidence="5 6">
    <name type="scientific">Pieris macdunnoughi</name>
    <dbReference type="NCBI Taxonomy" id="345717"/>
    <lineage>
        <taxon>Eukaryota</taxon>
        <taxon>Metazoa</taxon>
        <taxon>Ecdysozoa</taxon>
        <taxon>Arthropoda</taxon>
        <taxon>Hexapoda</taxon>
        <taxon>Insecta</taxon>
        <taxon>Pterygota</taxon>
        <taxon>Neoptera</taxon>
        <taxon>Endopterygota</taxon>
        <taxon>Lepidoptera</taxon>
        <taxon>Glossata</taxon>
        <taxon>Ditrysia</taxon>
        <taxon>Papilionoidea</taxon>
        <taxon>Pieridae</taxon>
        <taxon>Pierinae</taxon>
        <taxon>Pieris</taxon>
    </lineage>
</organism>
<evidence type="ECO:0000313" key="6">
    <source>
        <dbReference type="Proteomes" id="UP000663880"/>
    </source>
</evidence>
<dbReference type="InterPro" id="IPR050468">
    <property type="entry name" value="Cuticle_Struct_Prot"/>
</dbReference>
<dbReference type="GO" id="GO:0062129">
    <property type="term" value="C:chitin-based extracellular matrix"/>
    <property type="evidence" value="ECO:0007669"/>
    <property type="project" value="TreeGrafter"/>
</dbReference>
<keyword evidence="1 3" id="KW-0193">Cuticle</keyword>
<evidence type="ECO:0000256" key="4">
    <source>
        <dbReference type="SAM" id="Phobius"/>
    </source>
</evidence>
<dbReference type="PANTHER" id="PTHR10380">
    <property type="entry name" value="CUTICLE PROTEIN"/>
    <property type="match status" value="1"/>
</dbReference>
<keyword evidence="2" id="KW-0732">Signal</keyword>
<keyword evidence="6" id="KW-1185">Reference proteome</keyword>
<dbReference type="Proteomes" id="UP000663880">
    <property type="component" value="Unassembled WGS sequence"/>
</dbReference>
<evidence type="ECO:0000256" key="2">
    <source>
        <dbReference type="ARBA" id="ARBA00022729"/>
    </source>
</evidence>
<reference evidence="5" key="1">
    <citation type="submission" date="2021-02" db="EMBL/GenBank/DDBJ databases">
        <authorList>
            <person name="Steward A R."/>
        </authorList>
    </citation>
    <scope>NUCLEOTIDE SEQUENCE</scope>
</reference>
<keyword evidence="4" id="KW-0472">Membrane</keyword>
<dbReference type="OrthoDB" id="7363665at2759"/>
<dbReference type="PROSITE" id="PS51155">
    <property type="entry name" value="CHIT_BIND_RR_2"/>
    <property type="match status" value="1"/>
</dbReference>
<name>A0A821N5Q2_9NEOP</name>
<comment type="caution">
    <text evidence="5">The sequence shown here is derived from an EMBL/GenBank/DDBJ whole genome shotgun (WGS) entry which is preliminary data.</text>
</comment>
<feature type="transmembrane region" description="Helical" evidence="4">
    <location>
        <begin position="12"/>
        <end position="32"/>
    </location>
</feature>
<keyword evidence="4" id="KW-1133">Transmembrane helix</keyword>
<gene>
    <name evidence="5" type="ORF">PMACD_LOCUS2195</name>
</gene>
<protein>
    <submittedName>
        <fullName evidence="5">Uncharacterized protein</fullName>
    </submittedName>
</protein>
<evidence type="ECO:0000313" key="5">
    <source>
        <dbReference type="EMBL" id="CAF4778300.1"/>
    </source>
</evidence>
<sequence>MLDISIDLHYSYTFLQIIVLAVVIAVVAGAAVPSGQDYYTPGQAQILRYDVDNIGLGNYKYAYEQTDGTRQEQQGAITNEGREDEAIAVSGSYSWVAPNGVRYTVTYTSGVDGYNPTLEEGPGGVPNVALISALG</sequence>
<dbReference type="GO" id="GO:0008010">
    <property type="term" value="F:structural constituent of chitin-based larval cuticle"/>
    <property type="evidence" value="ECO:0007669"/>
    <property type="project" value="TreeGrafter"/>
</dbReference>
<dbReference type="AlphaFoldDB" id="A0A821N5Q2"/>
<dbReference type="EMBL" id="CAJOBZ010000004">
    <property type="protein sequence ID" value="CAF4778300.1"/>
    <property type="molecule type" value="Genomic_DNA"/>
</dbReference>
<dbReference type="PRINTS" id="PR00947">
    <property type="entry name" value="CUTICLE"/>
</dbReference>
<evidence type="ECO:0000256" key="1">
    <source>
        <dbReference type="ARBA" id="ARBA00022460"/>
    </source>
</evidence>
<dbReference type="Pfam" id="PF00379">
    <property type="entry name" value="Chitin_bind_4"/>
    <property type="match status" value="1"/>
</dbReference>
<dbReference type="InterPro" id="IPR000618">
    <property type="entry name" value="Insect_cuticle"/>
</dbReference>
<proteinExistence type="predicted"/>
<keyword evidence="4" id="KW-0812">Transmembrane</keyword>
<dbReference type="PANTHER" id="PTHR10380:SF218">
    <property type="entry name" value="ADULT CUTICLE PROTEIN 65AA-RELATED"/>
    <property type="match status" value="1"/>
</dbReference>